<reference evidence="1" key="2">
    <citation type="journal article" date="2023" name="Plant Pathol.">
        <title>Dismantling and reorganizing Pseudomonas marginalis sensu#lato.</title>
        <authorList>
            <person name="Sawada H."/>
            <person name="Fujikawa T."/>
            <person name="Satou M."/>
        </authorList>
    </citation>
    <scope>NUCLEOTIDE SEQUENCE</scope>
    <source>
        <strain evidence="1">MAFF 301350</strain>
    </source>
</reference>
<dbReference type="Proteomes" id="UP001106592">
    <property type="component" value="Unassembled WGS sequence"/>
</dbReference>
<organism evidence="1 2">
    <name type="scientific">Pseudomonas aegrilactucae</name>
    <dbReference type="NCBI Taxonomy" id="2854028"/>
    <lineage>
        <taxon>Bacteria</taxon>
        <taxon>Pseudomonadati</taxon>
        <taxon>Pseudomonadota</taxon>
        <taxon>Gammaproteobacteria</taxon>
        <taxon>Pseudomonadales</taxon>
        <taxon>Pseudomonadaceae</taxon>
        <taxon>Pseudomonas</taxon>
    </lineage>
</organism>
<protein>
    <submittedName>
        <fullName evidence="1">WD40 repeat domain-containing protein</fullName>
    </submittedName>
</protein>
<reference evidence="1" key="1">
    <citation type="journal article" date="2022" name="Int. J. Syst. Evol. Microbiol.">
        <title>Pseudomonas aegrilactucae sp. nov. and Pseudomonas morbosilactucae sp. nov., pathogens causing bacterial rot of lettuce in Japan.</title>
        <authorList>
            <person name="Sawada H."/>
            <person name="Fujikawa T."/>
            <person name="Satou M."/>
        </authorList>
    </citation>
    <scope>NUCLEOTIDE SEQUENCE</scope>
    <source>
        <strain evidence="1">MAFF 301350</strain>
    </source>
</reference>
<evidence type="ECO:0000313" key="1">
    <source>
        <dbReference type="EMBL" id="MBV6288922.1"/>
    </source>
</evidence>
<gene>
    <name evidence="1" type="ORF">KUO17_18150</name>
</gene>
<comment type="caution">
    <text evidence="1">The sequence shown here is derived from an EMBL/GenBank/DDBJ whole genome shotgun (WGS) entry which is preliminary data.</text>
</comment>
<dbReference type="AlphaFoldDB" id="A0A9Q2XKW0"/>
<keyword evidence="2" id="KW-1185">Reference proteome</keyword>
<evidence type="ECO:0000313" key="2">
    <source>
        <dbReference type="Proteomes" id="UP001106592"/>
    </source>
</evidence>
<sequence>MYIDVPRRLVFLDKKDTARPPCLVQYHPDTGVLSRPAFAQPDDRIWDIAHDGHRMALSAVEWLVVRGASRSRLSFLQGDNALHATHKYLSFWSRFDRSGRYALVSVFNGKKRPVIIDLQTGEHSEPIARDLDARFGCIDPLDGKLWVPDERARNRVLTVDCASGEINRLTVPIDAKVQRLRFSRDGQHVFVAGKNNRLICCDRDGATVWSKDISEHGHVGAGTMLFNESGSHLCLPISQTQRCNWGEDMIIAADTGRTENMILRHKGPPGRLAADWFGDHLLTYSAEIVDFFTGAVVDRLDLRSVMPAEEHKTVS</sequence>
<accession>A0A9Q2XKW0</accession>
<name>A0A9Q2XKW0_9PSED</name>
<proteinExistence type="predicted"/>
<dbReference type="EMBL" id="JAHTBI010000066">
    <property type="protein sequence ID" value="MBV6288922.1"/>
    <property type="molecule type" value="Genomic_DNA"/>
</dbReference>